<feature type="transmembrane region" description="Helical" evidence="6">
    <location>
        <begin position="152"/>
        <end position="172"/>
    </location>
</feature>
<organism evidence="8 9">
    <name type="scientific">Streptomyces genisteinicus</name>
    <dbReference type="NCBI Taxonomy" id="2768068"/>
    <lineage>
        <taxon>Bacteria</taxon>
        <taxon>Bacillati</taxon>
        <taxon>Actinomycetota</taxon>
        <taxon>Actinomycetes</taxon>
        <taxon>Kitasatosporales</taxon>
        <taxon>Streptomycetaceae</taxon>
        <taxon>Streptomyces</taxon>
    </lineage>
</organism>
<comment type="similarity">
    <text evidence="6">Belongs to the ABC-2 integral membrane protein family.</text>
</comment>
<evidence type="ECO:0000256" key="2">
    <source>
        <dbReference type="ARBA" id="ARBA00022692"/>
    </source>
</evidence>
<evidence type="ECO:0000256" key="4">
    <source>
        <dbReference type="ARBA" id="ARBA00023136"/>
    </source>
</evidence>
<keyword evidence="4 6" id="KW-0472">Membrane</keyword>
<dbReference type="KEGG" id="sgj:IAG43_22325"/>
<dbReference type="InterPro" id="IPR047817">
    <property type="entry name" value="ABC2_TM_bact-type"/>
</dbReference>
<feature type="transmembrane region" description="Helical" evidence="6">
    <location>
        <begin position="238"/>
        <end position="256"/>
    </location>
</feature>
<comment type="subcellular location">
    <subcellularLocation>
        <location evidence="6">Cell membrane</location>
        <topology evidence="6">Multi-pass membrane protein</topology>
    </subcellularLocation>
    <subcellularLocation>
        <location evidence="1">Membrane</location>
        <topology evidence="1">Multi-pass membrane protein</topology>
    </subcellularLocation>
</comment>
<feature type="transmembrane region" description="Helical" evidence="6">
    <location>
        <begin position="70"/>
        <end position="92"/>
    </location>
</feature>
<dbReference type="PIRSF" id="PIRSF006648">
    <property type="entry name" value="DrrB"/>
    <property type="match status" value="1"/>
</dbReference>
<feature type="transmembrane region" description="Helical" evidence="6">
    <location>
        <begin position="35"/>
        <end position="55"/>
    </location>
</feature>
<dbReference type="GO" id="GO:0046677">
    <property type="term" value="P:response to antibiotic"/>
    <property type="evidence" value="ECO:0007669"/>
    <property type="project" value="UniProtKB-KW"/>
</dbReference>
<dbReference type="AlphaFoldDB" id="A0A7H0HXX5"/>
<dbReference type="GO" id="GO:0043190">
    <property type="term" value="C:ATP-binding cassette (ABC) transporter complex"/>
    <property type="evidence" value="ECO:0007669"/>
    <property type="project" value="InterPro"/>
</dbReference>
<feature type="domain" description="ABC transmembrane type-2" evidence="7">
    <location>
        <begin position="33"/>
        <end position="259"/>
    </location>
</feature>
<evidence type="ECO:0000313" key="9">
    <source>
        <dbReference type="Proteomes" id="UP000516230"/>
    </source>
</evidence>
<accession>A0A7H0HXX5</accession>
<evidence type="ECO:0000259" key="7">
    <source>
        <dbReference type="PROSITE" id="PS51012"/>
    </source>
</evidence>
<feature type="transmembrane region" description="Helical" evidence="6">
    <location>
        <begin position="179"/>
        <end position="199"/>
    </location>
</feature>
<keyword evidence="6" id="KW-1003">Cell membrane</keyword>
<dbReference type="Proteomes" id="UP000516230">
    <property type="component" value="Chromosome"/>
</dbReference>
<dbReference type="PANTHER" id="PTHR43027">
    <property type="entry name" value="DOXORUBICIN RESISTANCE ABC TRANSPORTER PERMEASE PROTEIN DRRC-RELATED"/>
    <property type="match status" value="1"/>
</dbReference>
<keyword evidence="9" id="KW-1185">Reference proteome</keyword>
<name>A0A7H0HXX5_9ACTN</name>
<evidence type="ECO:0000313" key="8">
    <source>
        <dbReference type="EMBL" id="QNP65391.1"/>
    </source>
</evidence>
<reference evidence="8 9" key="1">
    <citation type="submission" date="2020-08" db="EMBL/GenBank/DDBJ databases">
        <title>A novel species.</title>
        <authorList>
            <person name="Gao J."/>
        </authorList>
    </citation>
    <scope>NUCLEOTIDE SEQUENCE [LARGE SCALE GENOMIC DNA]</scope>
    <source>
        <strain evidence="8 9">CRPJ-33</strain>
    </source>
</reference>
<dbReference type="PANTHER" id="PTHR43027:SF2">
    <property type="entry name" value="TRANSPORT PERMEASE PROTEIN"/>
    <property type="match status" value="1"/>
</dbReference>
<dbReference type="InterPro" id="IPR013525">
    <property type="entry name" value="ABC2_TM"/>
</dbReference>
<keyword evidence="5" id="KW-0046">Antibiotic resistance</keyword>
<dbReference type="GO" id="GO:0140359">
    <property type="term" value="F:ABC-type transporter activity"/>
    <property type="evidence" value="ECO:0007669"/>
    <property type="project" value="InterPro"/>
</dbReference>
<protein>
    <recommendedName>
        <fullName evidence="6">Transport permease protein</fullName>
    </recommendedName>
</protein>
<dbReference type="EMBL" id="CP060825">
    <property type="protein sequence ID" value="QNP65391.1"/>
    <property type="molecule type" value="Genomic_DNA"/>
</dbReference>
<feature type="transmembrane region" description="Helical" evidence="6">
    <location>
        <begin position="113"/>
        <end position="140"/>
    </location>
</feature>
<evidence type="ECO:0000256" key="5">
    <source>
        <dbReference type="ARBA" id="ARBA00023251"/>
    </source>
</evidence>
<proteinExistence type="inferred from homology"/>
<keyword evidence="6" id="KW-0813">Transport</keyword>
<dbReference type="Pfam" id="PF01061">
    <property type="entry name" value="ABC2_membrane"/>
    <property type="match status" value="1"/>
</dbReference>
<gene>
    <name evidence="8" type="ORF">IAG43_22325</name>
</gene>
<sequence>MTTTVTATPAPVRRAAALAVLRTEARLFAREPASLFWVVLFPTVLLTILGLIPSFREASEDLAGLRVIDLYVPVVVLLATIMAGLQAMPPVLTGYRERGILRRMHTTPVRPSALLASQLVLHGASVLVASVLALAVGRIAFGVSLPGQPAGYLLALVLTTAAALALGATVCAVSPNQKIATAVGSAVFFPSMFTAGVWVPVQAMPDMLADIVGFSPFGAAAQALDEAAAGGWPAWGDLTVTGLWAVVLTAAAVRWFRWE</sequence>
<dbReference type="RefSeq" id="WP_187742472.1">
    <property type="nucleotide sequence ID" value="NZ_CP060825.1"/>
</dbReference>
<evidence type="ECO:0000256" key="1">
    <source>
        <dbReference type="ARBA" id="ARBA00004141"/>
    </source>
</evidence>
<dbReference type="InterPro" id="IPR000412">
    <property type="entry name" value="ABC_2_transport"/>
</dbReference>
<evidence type="ECO:0000256" key="3">
    <source>
        <dbReference type="ARBA" id="ARBA00022989"/>
    </source>
</evidence>
<evidence type="ECO:0000256" key="6">
    <source>
        <dbReference type="RuleBase" id="RU361157"/>
    </source>
</evidence>
<keyword evidence="2 6" id="KW-0812">Transmembrane</keyword>
<dbReference type="InterPro" id="IPR052902">
    <property type="entry name" value="ABC-2_transporter"/>
</dbReference>
<keyword evidence="3 6" id="KW-1133">Transmembrane helix</keyword>
<dbReference type="PROSITE" id="PS51012">
    <property type="entry name" value="ABC_TM2"/>
    <property type="match status" value="1"/>
</dbReference>